<dbReference type="InterPro" id="IPR010583">
    <property type="entry name" value="MipA"/>
</dbReference>
<keyword evidence="5" id="KW-0998">Cell outer membrane</keyword>
<name>A0A3L9Y187_9RHOB</name>
<dbReference type="RefSeq" id="WP_121897386.1">
    <property type="nucleotide sequence ID" value="NZ_RCNT01000003.1"/>
</dbReference>
<proteinExistence type="inferred from homology"/>
<evidence type="ECO:0000313" key="7">
    <source>
        <dbReference type="EMBL" id="RMA42601.1"/>
    </source>
</evidence>
<keyword evidence="4" id="KW-0472">Membrane</keyword>
<dbReference type="PANTHER" id="PTHR38776:SF1">
    <property type="entry name" value="MLTA-INTERACTING PROTEIN-RELATED"/>
    <property type="match status" value="1"/>
</dbReference>
<comment type="subcellular location">
    <subcellularLocation>
        <location evidence="1">Cell outer membrane</location>
    </subcellularLocation>
</comment>
<keyword evidence="3" id="KW-0732">Signal</keyword>
<comment type="caution">
    <text evidence="7">The sequence shown here is derived from an EMBL/GenBank/DDBJ whole genome shotgun (WGS) entry which is preliminary data.</text>
</comment>
<organism evidence="7 8">
    <name type="scientific">Rhodophyticola porphyridii</name>
    <dbReference type="NCBI Taxonomy" id="1852017"/>
    <lineage>
        <taxon>Bacteria</taxon>
        <taxon>Pseudomonadati</taxon>
        <taxon>Pseudomonadota</taxon>
        <taxon>Alphaproteobacteria</taxon>
        <taxon>Rhodobacterales</taxon>
        <taxon>Roseobacteraceae</taxon>
        <taxon>Rhodophyticola</taxon>
    </lineage>
</organism>
<evidence type="ECO:0000256" key="5">
    <source>
        <dbReference type="ARBA" id="ARBA00023237"/>
    </source>
</evidence>
<evidence type="ECO:0000256" key="3">
    <source>
        <dbReference type="ARBA" id="ARBA00022729"/>
    </source>
</evidence>
<protein>
    <submittedName>
        <fullName evidence="7">MipA/OmpV family protein</fullName>
    </submittedName>
</protein>
<dbReference type="Proteomes" id="UP000281343">
    <property type="component" value="Unassembled WGS sequence"/>
</dbReference>
<evidence type="ECO:0000256" key="2">
    <source>
        <dbReference type="ARBA" id="ARBA00005722"/>
    </source>
</evidence>
<dbReference type="GO" id="GO:0009279">
    <property type="term" value="C:cell outer membrane"/>
    <property type="evidence" value="ECO:0007669"/>
    <property type="project" value="UniProtKB-SubCell"/>
</dbReference>
<dbReference type="Pfam" id="PF06629">
    <property type="entry name" value="MipA"/>
    <property type="match status" value="1"/>
</dbReference>
<evidence type="ECO:0000256" key="6">
    <source>
        <dbReference type="SAM" id="MobiDB-lite"/>
    </source>
</evidence>
<reference evidence="7 8" key="1">
    <citation type="submission" date="2018-10" db="EMBL/GenBank/DDBJ databases">
        <authorList>
            <person name="Jung H.S."/>
            <person name="Jeon C.O."/>
        </authorList>
    </citation>
    <scope>NUCLEOTIDE SEQUENCE [LARGE SCALE GENOMIC DNA]</scope>
    <source>
        <strain evidence="7 8">MA-7-27</strain>
    </source>
</reference>
<evidence type="ECO:0000256" key="1">
    <source>
        <dbReference type="ARBA" id="ARBA00004442"/>
    </source>
</evidence>
<accession>A0A3L9Y187</accession>
<dbReference type="OrthoDB" id="5462484at2"/>
<dbReference type="PANTHER" id="PTHR38776">
    <property type="entry name" value="MLTA-INTERACTING PROTEIN-RELATED"/>
    <property type="match status" value="1"/>
</dbReference>
<keyword evidence="8" id="KW-1185">Reference proteome</keyword>
<gene>
    <name evidence="7" type="ORF">D9R08_07315</name>
</gene>
<sequence length="307" mass="32378">MTQTNAGQTLYQETLRNPGTDRGFCVQRLQPERTGANQGMKDMTTKARHTLIAATSAVLLVSAGSGLQAQSLSEGWEGYIGIGASSAPTFSGSDETKAGVAVDVDLTWNQRVFLRSDAGVGFYALNGERSGSPLTLGFGIGYDFDERLAVDDARLTGLTDIESGATFNAFLEYELGLADLEVLASRGLGSSGHEGTTVEFSIGFDLPVSDRTIVSISPFATWADDTYTSAFYGVSAAESLASGYGPYTAGAGLMEAGLEVTAVHFLNDSFGLLGQVEYSNLLGDAQDSPLTFQDDALEVAVGVLYRF</sequence>
<comment type="similarity">
    <text evidence="2">Belongs to the MipA/OmpV family.</text>
</comment>
<evidence type="ECO:0000313" key="8">
    <source>
        <dbReference type="Proteomes" id="UP000281343"/>
    </source>
</evidence>
<dbReference type="EMBL" id="RCNT01000003">
    <property type="protein sequence ID" value="RMA42601.1"/>
    <property type="molecule type" value="Genomic_DNA"/>
</dbReference>
<feature type="compositionally biased region" description="Polar residues" evidence="6">
    <location>
        <begin position="1"/>
        <end position="17"/>
    </location>
</feature>
<dbReference type="AlphaFoldDB" id="A0A3L9Y187"/>
<feature type="region of interest" description="Disordered" evidence="6">
    <location>
        <begin position="1"/>
        <end position="22"/>
    </location>
</feature>
<evidence type="ECO:0000256" key="4">
    <source>
        <dbReference type="ARBA" id="ARBA00023136"/>
    </source>
</evidence>